<evidence type="ECO:0000313" key="5">
    <source>
        <dbReference type="Proteomes" id="UP000295258"/>
    </source>
</evidence>
<dbReference type="EMBL" id="SMKO01000036">
    <property type="protein sequence ID" value="TDD05842.1"/>
    <property type="molecule type" value="Genomic_DNA"/>
</dbReference>
<organism evidence="4 5">
    <name type="scientific">Nonomuraea deserti</name>
    <dbReference type="NCBI Taxonomy" id="1848322"/>
    <lineage>
        <taxon>Bacteria</taxon>
        <taxon>Bacillati</taxon>
        <taxon>Actinomycetota</taxon>
        <taxon>Actinomycetes</taxon>
        <taxon>Streptosporangiales</taxon>
        <taxon>Streptosporangiaceae</taxon>
        <taxon>Nonomuraea</taxon>
    </lineage>
</organism>
<gene>
    <name evidence="4" type="ORF">E1292_16370</name>
</gene>
<sequence>MSSVIVGDADAPATVMGVHGGAGALLWKRLATGSHLHGDWDGIEWVALEPGARAGLHVHSHTEEIWYFLKGTGVIELDGETHEVAPGTLVLTPHHSSHAAWNTGDERLDYVVIEVFPPAISKALPPRRPTEERNPGTQRAVDEKEGA</sequence>
<dbReference type="InterPro" id="IPR014710">
    <property type="entry name" value="RmlC-like_jellyroll"/>
</dbReference>
<accession>A0A4R4VJV7</accession>
<evidence type="ECO:0000259" key="3">
    <source>
        <dbReference type="Pfam" id="PF07883"/>
    </source>
</evidence>
<dbReference type="PANTHER" id="PTHR35848:SF6">
    <property type="entry name" value="CUPIN TYPE-2 DOMAIN-CONTAINING PROTEIN"/>
    <property type="match status" value="1"/>
</dbReference>
<evidence type="ECO:0000256" key="2">
    <source>
        <dbReference type="SAM" id="MobiDB-lite"/>
    </source>
</evidence>
<proteinExistence type="predicted"/>
<protein>
    <submittedName>
        <fullName evidence="4">Cupin domain-containing protein</fullName>
    </submittedName>
</protein>
<feature type="region of interest" description="Disordered" evidence="2">
    <location>
        <begin position="122"/>
        <end position="147"/>
    </location>
</feature>
<feature type="compositionally biased region" description="Basic and acidic residues" evidence="2">
    <location>
        <begin position="128"/>
        <end position="147"/>
    </location>
</feature>
<dbReference type="Pfam" id="PF07883">
    <property type="entry name" value="Cupin_2"/>
    <property type="match status" value="1"/>
</dbReference>
<dbReference type="Proteomes" id="UP000295258">
    <property type="component" value="Unassembled WGS sequence"/>
</dbReference>
<evidence type="ECO:0000256" key="1">
    <source>
        <dbReference type="ARBA" id="ARBA00022723"/>
    </source>
</evidence>
<dbReference type="PANTHER" id="PTHR35848">
    <property type="entry name" value="OXALATE-BINDING PROTEIN"/>
    <property type="match status" value="1"/>
</dbReference>
<name>A0A4R4VJV7_9ACTN</name>
<dbReference type="SUPFAM" id="SSF51182">
    <property type="entry name" value="RmlC-like cupins"/>
    <property type="match status" value="1"/>
</dbReference>
<keyword evidence="5" id="KW-1185">Reference proteome</keyword>
<dbReference type="AlphaFoldDB" id="A0A4R4VJV7"/>
<dbReference type="Gene3D" id="2.60.120.10">
    <property type="entry name" value="Jelly Rolls"/>
    <property type="match status" value="1"/>
</dbReference>
<dbReference type="InterPro" id="IPR011051">
    <property type="entry name" value="RmlC_Cupin_sf"/>
</dbReference>
<dbReference type="InterPro" id="IPR051610">
    <property type="entry name" value="GPI/OXD"/>
</dbReference>
<evidence type="ECO:0000313" key="4">
    <source>
        <dbReference type="EMBL" id="TDD05842.1"/>
    </source>
</evidence>
<comment type="caution">
    <text evidence="4">The sequence shown here is derived from an EMBL/GenBank/DDBJ whole genome shotgun (WGS) entry which is preliminary data.</text>
</comment>
<dbReference type="GO" id="GO:0046872">
    <property type="term" value="F:metal ion binding"/>
    <property type="evidence" value="ECO:0007669"/>
    <property type="project" value="UniProtKB-KW"/>
</dbReference>
<reference evidence="4 5" key="1">
    <citation type="submission" date="2019-03" db="EMBL/GenBank/DDBJ databases">
        <title>Draft genome sequences of novel Actinobacteria.</title>
        <authorList>
            <person name="Sahin N."/>
            <person name="Ay H."/>
            <person name="Saygin H."/>
        </authorList>
    </citation>
    <scope>NUCLEOTIDE SEQUENCE [LARGE SCALE GENOMIC DNA]</scope>
    <source>
        <strain evidence="4 5">KC310</strain>
    </source>
</reference>
<dbReference type="InterPro" id="IPR013096">
    <property type="entry name" value="Cupin_2"/>
</dbReference>
<feature type="domain" description="Cupin type-2" evidence="3">
    <location>
        <begin position="45"/>
        <end position="113"/>
    </location>
</feature>
<keyword evidence="1" id="KW-0479">Metal-binding</keyword>